<feature type="region of interest" description="Disordered" evidence="1">
    <location>
        <begin position="1"/>
        <end position="21"/>
    </location>
</feature>
<proteinExistence type="predicted"/>
<dbReference type="EMBL" id="CACRXK020018746">
    <property type="protein sequence ID" value="CAB4032847.1"/>
    <property type="molecule type" value="Genomic_DNA"/>
</dbReference>
<dbReference type="AlphaFoldDB" id="A0A6S7JN62"/>
<gene>
    <name evidence="2" type="ORF">PACLA_8A033535</name>
</gene>
<keyword evidence="3" id="KW-1185">Reference proteome</keyword>
<organism evidence="2 3">
    <name type="scientific">Paramuricea clavata</name>
    <name type="common">Red gorgonian</name>
    <name type="synonym">Violescent sea-whip</name>
    <dbReference type="NCBI Taxonomy" id="317549"/>
    <lineage>
        <taxon>Eukaryota</taxon>
        <taxon>Metazoa</taxon>
        <taxon>Cnidaria</taxon>
        <taxon>Anthozoa</taxon>
        <taxon>Octocorallia</taxon>
        <taxon>Malacalcyonacea</taxon>
        <taxon>Plexauridae</taxon>
        <taxon>Paramuricea</taxon>
    </lineage>
</organism>
<reference evidence="2" key="1">
    <citation type="submission" date="2020-04" db="EMBL/GenBank/DDBJ databases">
        <authorList>
            <person name="Alioto T."/>
            <person name="Alioto T."/>
            <person name="Gomez Garrido J."/>
        </authorList>
    </citation>
    <scope>NUCLEOTIDE SEQUENCE</scope>
    <source>
        <strain evidence="2">A484AB</strain>
    </source>
</reference>
<comment type="caution">
    <text evidence="2">The sequence shown here is derived from an EMBL/GenBank/DDBJ whole genome shotgun (WGS) entry which is preliminary data.</text>
</comment>
<accession>A0A6S7JN62</accession>
<evidence type="ECO:0000313" key="3">
    <source>
        <dbReference type="Proteomes" id="UP001152795"/>
    </source>
</evidence>
<evidence type="ECO:0000313" key="2">
    <source>
        <dbReference type="EMBL" id="CAB4032847.1"/>
    </source>
</evidence>
<feature type="compositionally biased region" description="Basic residues" evidence="1">
    <location>
        <begin position="1"/>
        <end position="12"/>
    </location>
</feature>
<protein>
    <submittedName>
        <fullName evidence="2">Uncharacterized protein</fullName>
    </submittedName>
</protein>
<sequence>MASKRGTSRAKKAKIDPSSLRQQIADSISEENKLREQISAISSLNLKSTTDTSLVEVYLVCRFCMKKFFEVVSFLCSSTCLPRSVTNTKVANILATSTEEAANLSELLKQVQ</sequence>
<dbReference type="Proteomes" id="UP001152795">
    <property type="component" value="Unassembled WGS sequence"/>
</dbReference>
<name>A0A6S7JN62_PARCT</name>
<evidence type="ECO:0000256" key="1">
    <source>
        <dbReference type="SAM" id="MobiDB-lite"/>
    </source>
</evidence>
<feature type="non-terminal residue" evidence="2">
    <location>
        <position position="112"/>
    </location>
</feature>